<organism evidence="1 2">
    <name type="scientific">Trypanosoma rangeli</name>
    <dbReference type="NCBI Taxonomy" id="5698"/>
    <lineage>
        <taxon>Eukaryota</taxon>
        <taxon>Discoba</taxon>
        <taxon>Euglenozoa</taxon>
        <taxon>Kinetoplastea</taxon>
        <taxon>Metakinetoplastina</taxon>
        <taxon>Trypanosomatida</taxon>
        <taxon>Trypanosomatidae</taxon>
        <taxon>Trypanosoma</taxon>
        <taxon>Herpetosoma</taxon>
    </lineage>
</organism>
<dbReference type="EMBL" id="MKGL01000451">
    <property type="protein sequence ID" value="RNE98573.1"/>
    <property type="molecule type" value="Genomic_DNA"/>
</dbReference>
<sequence length="142" mass="16780">MGYREIAFIEGETRQCHPRHCVGQKHLYDAGYCLCVCNDERQRKRSFSCRWWRLWPTSLSRWNWKHHLIFCHLRGWPSARRKSMFLLGSNTLTPEGLDKLVEEHAEKELVGYLSRLRAMHPAPLPTFALPPPKPQCEGQRPR</sequence>
<reference evidence="1 2" key="1">
    <citation type="journal article" date="2018" name="BMC Genomics">
        <title>Genomic comparison of Trypanosoma conorhini and Trypanosoma rangeli to Trypanosoma cruzi strains of high and low virulence.</title>
        <authorList>
            <person name="Bradwell K.R."/>
            <person name="Koparde V.N."/>
            <person name="Matveyev A.V."/>
            <person name="Serrano M.G."/>
            <person name="Alves J.M."/>
            <person name="Parikh H."/>
            <person name="Huang B."/>
            <person name="Lee V."/>
            <person name="Espinosa-Alvarez O."/>
            <person name="Ortiz P.A."/>
            <person name="Costa-Martins A.G."/>
            <person name="Teixeira M.M."/>
            <person name="Buck G.A."/>
        </authorList>
    </citation>
    <scope>NUCLEOTIDE SEQUENCE [LARGE SCALE GENOMIC DNA]</scope>
    <source>
        <strain evidence="1 2">AM80</strain>
    </source>
</reference>
<dbReference type="RefSeq" id="XP_029234718.1">
    <property type="nucleotide sequence ID" value="XM_029385415.1"/>
</dbReference>
<dbReference type="AlphaFoldDB" id="A0A3R7R9Y7"/>
<protein>
    <submittedName>
        <fullName evidence="1">Uncharacterized protein</fullName>
    </submittedName>
</protein>
<evidence type="ECO:0000313" key="1">
    <source>
        <dbReference type="EMBL" id="RNE98573.1"/>
    </source>
</evidence>
<comment type="caution">
    <text evidence="1">The sequence shown here is derived from an EMBL/GenBank/DDBJ whole genome shotgun (WGS) entry which is preliminary data.</text>
</comment>
<evidence type="ECO:0000313" key="2">
    <source>
        <dbReference type="Proteomes" id="UP000283634"/>
    </source>
</evidence>
<dbReference type="GeneID" id="40332608"/>
<gene>
    <name evidence="1" type="ORF">TraAM80_08675</name>
</gene>
<keyword evidence="2" id="KW-1185">Reference proteome</keyword>
<accession>A0A3R7R9Y7</accession>
<proteinExistence type="predicted"/>
<name>A0A3R7R9Y7_TRYRA</name>
<dbReference type="Proteomes" id="UP000283634">
    <property type="component" value="Unassembled WGS sequence"/>
</dbReference>